<comment type="caution">
    <text evidence="2">The sequence shown here is derived from an EMBL/GenBank/DDBJ whole genome shotgun (WGS) entry which is preliminary data.</text>
</comment>
<dbReference type="AlphaFoldDB" id="A0A5B7J4J9"/>
<evidence type="ECO:0000256" key="1">
    <source>
        <dbReference type="SAM" id="MobiDB-lite"/>
    </source>
</evidence>
<feature type="region of interest" description="Disordered" evidence="1">
    <location>
        <begin position="55"/>
        <end position="86"/>
    </location>
</feature>
<name>A0A5B7J4J9_PORTR</name>
<dbReference type="EMBL" id="VSRR010081836">
    <property type="protein sequence ID" value="MPC89685.1"/>
    <property type="molecule type" value="Genomic_DNA"/>
</dbReference>
<organism evidence="2 3">
    <name type="scientific">Portunus trituberculatus</name>
    <name type="common">Swimming crab</name>
    <name type="synonym">Neptunus trituberculatus</name>
    <dbReference type="NCBI Taxonomy" id="210409"/>
    <lineage>
        <taxon>Eukaryota</taxon>
        <taxon>Metazoa</taxon>
        <taxon>Ecdysozoa</taxon>
        <taxon>Arthropoda</taxon>
        <taxon>Crustacea</taxon>
        <taxon>Multicrustacea</taxon>
        <taxon>Malacostraca</taxon>
        <taxon>Eumalacostraca</taxon>
        <taxon>Eucarida</taxon>
        <taxon>Decapoda</taxon>
        <taxon>Pleocyemata</taxon>
        <taxon>Brachyura</taxon>
        <taxon>Eubrachyura</taxon>
        <taxon>Portunoidea</taxon>
        <taxon>Portunidae</taxon>
        <taxon>Portuninae</taxon>
        <taxon>Portunus</taxon>
    </lineage>
</organism>
<gene>
    <name evidence="2" type="ORF">E2C01_084639</name>
</gene>
<proteinExistence type="predicted"/>
<feature type="compositionally biased region" description="Polar residues" evidence="1">
    <location>
        <begin position="63"/>
        <end position="83"/>
    </location>
</feature>
<evidence type="ECO:0000313" key="2">
    <source>
        <dbReference type="EMBL" id="MPC89685.1"/>
    </source>
</evidence>
<protein>
    <submittedName>
        <fullName evidence="2">Uncharacterized protein</fullName>
    </submittedName>
</protein>
<keyword evidence="3" id="KW-1185">Reference proteome</keyword>
<sequence length="93" mass="9960">MHVIGAEATCRRQDAINSPGQSLLQAAPPPHGRSCLASRMPRLPTLKAVIRGWPEGTEGQHLSARSGQPPLVQQDSSPPSRRLSSGIIAIIRH</sequence>
<accession>A0A5B7J4J9</accession>
<dbReference type="Proteomes" id="UP000324222">
    <property type="component" value="Unassembled WGS sequence"/>
</dbReference>
<reference evidence="2 3" key="1">
    <citation type="submission" date="2019-05" db="EMBL/GenBank/DDBJ databases">
        <title>Another draft genome of Portunus trituberculatus and its Hox gene families provides insights of decapod evolution.</title>
        <authorList>
            <person name="Jeong J.-H."/>
            <person name="Song I."/>
            <person name="Kim S."/>
            <person name="Choi T."/>
            <person name="Kim D."/>
            <person name="Ryu S."/>
            <person name="Kim W."/>
        </authorList>
    </citation>
    <scope>NUCLEOTIDE SEQUENCE [LARGE SCALE GENOMIC DNA]</scope>
    <source>
        <tissue evidence="2">Muscle</tissue>
    </source>
</reference>
<evidence type="ECO:0000313" key="3">
    <source>
        <dbReference type="Proteomes" id="UP000324222"/>
    </source>
</evidence>